<proteinExistence type="predicted"/>
<evidence type="ECO:0000256" key="1">
    <source>
        <dbReference type="SAM" id="MobiDB-lite"/>
    </source>
</evidence>
<dbReference type="SUPFAM" id="SSF52047">
    <property type="entry name" value="RNI-like"/>
    <property type="match status" value="1"/>
</dbReference>
<organism evidence="3 4">
    <name type="scientific">Phytophthora cactorum</name>
    <dbReference type="NCBI Taxonomy" id="29920"/>
    <lineage>
        <taxon>Eukaryota</taxon>
        <taxon>Sar</taxon>
        <taxon>Stramenopiles</taxon>
        <taxon>Oomycota</taxon>
        <taxon>Peronosporomycetes</taxon>
        <taxon>Peronosporales</taxon>
        <taxon>Peronosporaceae</taxon>
        <taxon>Phytophthora</taxon>
    </lineage>
</organism>
<dbReference type="EMBL" id="RCMK01000061">
    <property type="protein sequence ID" value="KAG2950915.1"/>
    <property type="molecule type" value="Genomic_DNA"/>
</dbReference>
<dbReference type="Proteomes" id="UP000251314">
    <property type="component" value="Unassembled WGS sequence"/>
</dbReference>
<dbReference type="Gene3D" id="3.80.10.10">
    <property type="entry name" value="Ribonuclease Inhibitor"/>
    <property type="match status" value="1"/>
</dbReference>
<evidence type="ECO:0000313" key="2">
    <source>
        <dbReference type="EMBL" id="KAG2950915.1"/>
    </source>
</evidence>
<sequence length="651" mass="74532">MERVPSLPLPLFSSIVDFAVQDYTDEILPDTRRLRLASSSLKELSLISKAWHSSVRELVYQFQRSTLTLKFQTARREELLEMRRKVLERGRQVTDLRVSMGEVSSFGEYFHSGHRLPANLDTLDLGWDALIAPLPGLRRLDLSEMPLSSPHTQKVVEAVTKYCRELEVLVLPGKEHHSMRSGAADVDALLSAIYKGLESWRPTGHRAGLRQLKVPTINEVLRFRSSRDFFNNVAKYCPNVEYLDGFKQSLCEMDRLTCQDMWMLNLDGWTKFNAACTNMREFNWVVAPFADPFFKVFGENVKPKLAKLVFAVNMLWDWGRYFYEVDNEAGLLARTNIVHVSREGYGWYARDPSTALLGCPGLEELEIALYHPLDEDDEDEPIVREPQYFPDEEVLEKSIFNDHFWETLAVNCPLINRIALWEVVEGIELEHIHTFTDHGLVALSKLKYLDFMELRPINCTGNGLFEFLSGFSDEFTGQRTFQICVGGKSIMPEFERTDLDFYDAVMSLLTRIASTPTNELRISQQRIVLRLKNAIVNPVEKDWSVTYLDGLTKLVARVKEVHLSLHLRVTAHGYNGNSFKSIIELGLYAAHAEPSHWFGWDDEERNRDVVFVNRGGVIYPKDDADTSDNVDASDSDMDGDSEDDSYVDLVL</sequence>
<evidence type="ECO:0000313" key="3">
    <source>
        <dbReference type="EMBL" id="RAW37949.1"/>
    </source>
</evidence>
<dbReference type="InterPro" id="IPR032675">
    <property type="entry name" value="LRR_dom_sf"/>
</dbReference>
<gene>
    <name evidence="3" type="ORF">PC110_g5755</name>
    <name evidence="2" type="ORF">PC117_g4011</name>
</gene>
<feature type="compositionally biased region" description="Acidic residues" evidence="1">
    <location>
        <begin position="625"/>
        <end position="645"/>
    </location>
</feature>
<dbReference type="AlphaFoldDB" id="A0A329SME9"/>
<protein>
    <submittedName>
        <fullName evidence="3">Uncharacterized protein</fullName>
    </submittedName>
</protein>
<dbReference type="EMBL" id="MJFZ01000099">
    <property type="protein sequence ID" value="RAW37949.1"/>
    <property type="molecule type" value="Genomic_DNA"/>
</dbReference>
<comment type="caution">
    <text evidence="3">The sequence shown here is derived from an EMBL/GenBank/DDBJ whole genome shotgun (WGS) entry which is preliminary data.</text>
</comment>
<keyword evidence="4" id="KW-1185">Reference proteome</keyword>
<feature type="region of interest" description="Disordered" evidence="1">
    <location>
        <begin position="622"/>
        <end position="645"/>
    </location>
</feature>
<dbReference type="OrthoDB" id="93649at2759"/>
<dbReference type="VEuPathDB" id="FungiDB:PC110_g5755"/>
<dbReference type="STRING" id="29920.A0A329SME9"/>
<reference evidence="2" key="2">
    <citation type="submission" date="2018-10" db="EMBL/GenBank/DDBJ databases">
        <title>Effector identification in a new, highly contiguous assembly of the strawberry crown rot pathogen Phytophthora cactorum.</title>
        <authorList>
            <person name="Armitage A.D."/>
            <person name="Nellist C.F."/>
            <person name="Bates H."/>
            <person name="Vickerstaff R.J."/>
            <person name="Harrison R.J."/>
        </authorList>
    </citation>
    <scope>NUCLEOTIDE SEQUENCE</scope>
    <source>
        <strain evidence="2">4040</strain>
    </source>
</reference>
<dbReference type="Proteomes" id="UP000736787">
    <property type="component" value="Unassembled WGS sequence"/>
</dbReference>
<accession>A0A329SME9</accession>
<name>A0A329SME9_9STRA</name>
<reference evidence="3 4" key="1">
    <citation type="submission" date="2018-01" db="EMBL/GenBank/DDBJ databases">
        <title>Draft genome of the strawberry crown rot pathogen Phytophthora cactorum.</title>
        <authorList>
            <person name="Armitage A.D."/>
            <person name="Lysoe E."/>
            <person name="Nellist C.F."/>
            <person name="Harrison R.J."/>
            <person name="Brurberg M.B."/>
        </authorList>
    </citation>
    <scope>NUCLEOTIDE SEQUENCE [LARGE SCALE GENOMIC DNA]</scope>
    <source>
        <strain evidence="3 4">10300</strain>
    </source>
</reference>
<evidence type="ECO:0000313" key="4">
    <source>
        <dbReference type="Proteomes" id="UP000251314"/>
    </source>
</evidence>